<sequence length="337" mass="38505">MSNNNEIPKDVLKFIQDSISKIPVIVIGSGASAAYGIAGMGQLANYLTKEIIATEDEKELWEKFKQYLNNGLDLETALHKVDISKRLEKEVVLKTKELILPKDIEIREKLVLGEVDMPLSLLITHLSETANPQIKIVTTNYDRLVEYAVDYAGFNYYSGFLGKYIQRFDGKFNKEKVLNKIEILKVHGSLDWYTTSINEILALPDSFQNTENLFPVMVTPGKNKYQHTHDDPFRTLITRVDTVFLEAKSLLIIGFGFNDDHIQPKLMQKMRNSQTPIIIISKELTPKAREFIKTNENSKILGIEECGEGSNLVFPNRDDLEINLSIWELKEFIKTFT</sequence>
<dbReference type="EMBL" id="RHLQ01000051">
    <property type="protein sequence ID" value="RNC97387.1"/>
    <property type="molecule type" value="Genomic_DNA"/>
</dbReference>
<dbReference type="SUPFAM" id="SSF52467">
    <property type="entry name" value="DHS-like NAD/FAD-binding domain"/>
    <property type="match status" value="1"/>
</dbReference>
<protein>
    <submittedName>
        <fullName evidence="1">SIR2 family protein</fullName>
    </submittedName>
</protein>
<evidence type="ECO:0000313" key="1">
    <source>
        <dbReference type="EMBL" id="RNC97387.1"/>
    </source>
</evidence>
<dbReference type="OrthoDB" id="9808492at2"/>
<dbReference type="InterPro" id="IPR029035">
    <property type="entry name" value="DHS-like_NAD/FAD-binding_dom"/>
</dbReference>
<comment type="caution">
    <text evidence="1">The sequence shown here is derived from an EMBL/GenBank/DDBJ whole genome shotgun (WGS) entry which is preliminary data.</text>
</comment>
<dbReference type="AlphaFoldDB" id="A0A3M8H4P2"/>
<proteinExistence type="predicted"/>
<evidence type="ECO:0000313" key="2">
    <source>
        <dbReference type="Proteomes" id="UP000279909"/>
    </source>
</evidence>
<name>A0A3M8H4P2_9BACI</name>
<dbReference type="Proteomes" id="UP000279909">
    <property type="component" value="Unassembled WGS sequence"/>
</dbReference>
<accession>A0A3M8H4P2</accession>
<reference evidence="1 2" key="1">
    <citation type="journal article" date="2014" name="Int. J. Syst. Evol. Microbiol.">
        <title>Lysinibacillus halotolerans sp. nov., isolated from saline-alkaline soil.</title>
        <authorList>
            <person name="Kong D."/>
            <person name="Wang Y."/>
            <person name="Zhao B."/>
            <person name="Li Y."/>
            <person name="Song J."/>
            <person name="Zhai Y."/>
            <person name="Zhang C."/>
            <person name="Wang H."/>
            <person name="Chen X."/>
            <person name="Zhao B."/>
            <person name="Ruan Z."/>
        </authorList>
    </citation>
    <scope>NUCLEOTIDE SEQUENCE [LARGE SCALE GENOMIC DNA]</scope>
    <source>
        <strain evidence="1 2">MCCC 1A12703</strain>
    </source>
</reference>
<gene>
    <name evidence="1" type="ORF">EC501_15680</name>
</gene>
<keyword evidence="2" id="KW-1185">Reference proteome</keyword>
<dbReference type="RefSeq" id="WP_108073342.1">
    <property type="nucleotide sequence ID" value="NZ_RHLQ01000051.1"/>
</dbReference>
<organism evidence="1 2">
    <name type="scientific">Lysinibacillus halotolerans</name>
    <dbReference type="NCBI Taxonomy" id="1368476"/>
    <lineage>
        <taxon>Bacteria</taxon>
        <taxon>Bacillati</taxon>
        <taxon>Bacillota</taxon>
        <taxon>Bacilli</taxon>
        <taxon>Bacillales</taxon>
        <taxon>Bacillaceae</taxon>
        <taxon>Lysinibacillus</taxon>
    </lineage>
</organism>
<dbReference type="Pfam" id="PF13289">
    <property type="entry name" value="SIR2_2"/>
    <property type="match status" value="1"/>
</dbReference>
<dbReference type="GeneID" id="62500305"/>